<keyword evidence="6" id="KW-1185">Reference proteome</keyword>
<dbReference type="SUPFAM" id="SSF56112">
    <property type="entry name" value="Protein kinase-like (PK-like)"/>
    <property type="match status" value="1"/>
</dbReference>
<dbReference type="CDD" id="cd23509">
    <property type="entry name" value="Gnk2-like"/>
    <property type="match status" value="1"/>
</dbReference>
<evidence type="ECO:0000313" key="6">
    <source>
        <dbReference type="Proteomes" id="UP000823749"/>
    </source>
</evidence>
<accession>A0AAV6HSG3</accession>
<dbReference type="InterPro" id="IPR038408">
    <property type="entry name" value="GNK2_sf"/>
</dbReference>
<sequence>MISPSSNFSSAILISFLLTLLHFLSLSPTSKATPTYSAIICPNISTYSPNSTYQSNLEYLLYALSSAAPDGFFNFTAGSGTPNVTYGLFLCRGDVSSAVCRDCVDYAAGDVVELCPRSKWATIWYDDCMLRYSDTSIISTMDITLSVMLPGKDAITTLQSLQYDLSTIRAVTNNFSDDNKIGMGGFGPVYKVCYCI</sequence>
<dbReference type="AlphaFoldDB" id="A0AAV6HSG3"/>
<feature type="chain" id="PRO_5043955568" description="Gnk2-homologous domain-containing protein" evidence="3">
    <location>
        <begin position="33"/>
        <end position="196"/>
    </location>
</feature>
<dbReference type="Gene3D" id="3.30.430.20">
    <property type="entry name" value="Gnk2 domain, C-X8-C-X2-C motif"/>
    <property type="match status" value="1"/>
</dbReference>
<comment type="caution">
    <text evidence="5">The sequence shown here is derived from an EMBL/GenBank/DDBJ whole genome shotgun (WGS) entry which is preliminary data.</text>
</comment>
<dbReference type="PROSITE" id="PS51473">
    <property type="entry name" value="GNK2"/>
    <property type="match status" value="1"/>
</dbReference>
<gene>
    <name evidence="5" type="ORF">RHGRI_037338</name>
</gene>
<keyword evidence="1 3" id="KW-0732">Signal</keyword>
<evidence type="ECO:0000256" key="2">
    <source>
        <dbReference type="ARBA" id="ARBA00022737"/>
    </source>
</evidence>
<evidence type="ECO:0000313" key="5">
    <source>
        <dbReference type="EMBL" id="KAG5516584.1"/>
    </source>
</evidence>
<name>A0AAV6HSG3_9ERIC</name>
<keyword evidence="2" id="KW-0677">Repeat</keyword>
<organism evidence="5 6">
    <name type="scientific">Rhododendron griersonianum</name>
    <dbReference type="NCBI Taxonomy" id="479676"/>
    <lineage>
        <taxon>Eukaryota</taxon>
        <taxon>Viridiplantae</taxon>
        <taxon>Streptophyta</taxon>
        <taxon>Embryophyta</taxon>
        <taxon>Tracheophyta</taxon>
        <taxon>Spermatophyta</taxon>
        <taxon>Magnoliopsida</taxon>
        <taxon>eudicotyledons</taxon>
        <taxon>Gunneridae</taxon>
        <taxon>Pentapetalae</taxon>
        <taxon>asterids</taxon>
        <taxon>Ericales</taxon>
        <taxon>Ericaceae</taxon>
        <taxon>Ericoideae</taxon>
        <taxon>Rhodoreae</taxon>
        <taxon>Rhododendron</taxon>
    </lineage>
</organism>
<protein>
    <recommendedName>
        <fullName evidence="4">Gnk2-homologous domain-containing protein</fullName>
    </recommendedName>
</protein>
<feature type="signal peptide" evidence="3">
    <location>
        <begin position="1"/>
        <end position="32"/>
    </location>
</feature>
<evidence type="ECO:0000256" key="3">
    <source>
        <dbReference type="SAM" id="SignalP"/>
    </source>
</evidence>
<dbReference type="EMBL" id="JACTNZ010000013">
    <property type="protein sequence ID" value="KAG5516584.1"/>
    <property type="molecule type" value="Genomic_DNA"/>
</dbReference>
<dbReference type="FunFam" id="3.30.430.20:FF:000003">
    <property type="entry name" value="Cysteine-rich RLK (RECEPTOR-like protein kinase) 10"/>
    <property type="match status" value="1"/>
</dbReference>
<dbReference type="PANTHER" id="PTHR32099">
    <property type="entry name" value="CYSTEINE-RICH REPEAT SECRETORY PROTEIN"/>
    <property type="match status" value="1"/>
</dbReference>
<dbReference type="Proteomes" id="UP000823749">
    <property type="component" value="Chromosome 13"/>
</dbReference>
<reference evidence="5 6" key="1">
    <citation type="submission" date="2020-08" db="EMBL/GenBank/DDBJ databases">
        <title>Plant Genome Project.</title>
        <authorList>
            <person name="Zhang R.-G."/>
        </authorList>
    </citation>
    <scope>NUCLEOTIDE SEQUENCE [LARGE SCALE GENOMIC DNA]</scope>
    <source>
        <strain evidence="5">WSP0</strain>
        <tissue evidence="5">Leaf</tissue>
    </source>
</reference>
<dbReference type="InterPro" id="IPR011009">
    <property type="entry name" value="Kinase-like_dom_sf"/>
</dbReference>
<dbReference type="Pfam" id="PF01657">
    <property type="entry name" value="Stress-antifung"/>
    <property type="match status" value="1"/>
</dbReference>
<feature type="domain" description="Gnk2-homologous" evidence="4">
    <location>
        <begin position="35"/>
        <end position="137"/>
    </location>
</feature>
<dbReference type="PANTHER" id="PTHR32099:SF42">
    <property type="entry name" value="CYSTEINE-RICH RECEPTOR-LIKE PROTEIN KINASE 9-RELATED"/>
    <property type="match status" value="1"/>
</dbReference>
<evidence type="ECO:0000256" key="1">
    <source>
        <dbReference type="ARBA" id="ARBA00022729"/>
    </source>
</evidence>
<proteinExistence type="predicted"/>
<evidence type="ECO:0000259" key="4">
    <source>
        <dbReference type="PROSITE" id="PS51473"/>
    </source>
</evidence>
<dbReference type="InterPro" id="IPR002902">
    <property type="entry name" value="GNK2"/>
</dbReference>
<dbReference type="Gene3D" id="3.30.200.20">
    <property type="entry name" value="Phosphorylase Kinase, domain 1"/>
    <property type="match status" value="1"/>
</dbReference>